<dbReference type="InterPro" id="IPR009057">
    <property type="entry name" value="Homeodomain-like_sf"/>
</dbReference>
<protein>
    <submittedName>
        <fullName evidence="6">TetR family transcriptional regulator</fullName>
    </submittedName>
</protein>
<feature type="domain" description="HTH tetR-type" evidence="5">
    <location>
        <begin position="16"/>
        <end position="76"/>
    </location>
</feature>
<dbReference type="AlphaFoldDB" id="A0A8J4E092"/>
<feature type="DNA-binding region" description="H-T-H motif" evidence="4">
    <location>
        <begin position="39"/>
        <end position="58"/>
    </location>
</feature>
<comment type="caution">
    <text evidence="6">The sequence shown here is derived from an EMBL/GenBank/DDBJ whole genome shotgun (WGS) entry which is preliminary data.</text>
</comment>
<dbReference type="PRINTS" id="PR00455">
    <property type="entry name" value="HTHTETR"/>
</dbReference>
<dbReference type="EMBL" id="BOPG01000026">
    <property type="protein sequence ID" value="GIJ56739.1"/>
    <property type="molecule type" value="Genomic_DNA"/>
</dbReference>
<dbReference type="PANTHER" id="PTHR30055">
    <property type="entry name" value="HTH-TYPE TRANSCRIPTIONAL REGULATOR RUTR"/>
    <property type="match status" value="1"/>
</dbReference>
<evidence type="ECO:0000313" key="7">
    <source>
        <dbReference type="Proteomes" id="UP000612585"/>
    </source>
</evidence>
<dbReference type="GO" id="GO:0003700">
    <property type="term" value="F:DNA-binding transcription factor activity"/>
    <property type="evidence" value="ECO:0007669"/>
    <property type="project" value="TreeGrafter"/>
</dbReference>
<dbReference type="InterPro" id="IPR001647">
    <property type="entry name" value="HTH_TetR"/>
</dbReference>
<dbReference type="Proteomes" id="UP000612585">
    <property type="component" value="Unassembled WGS sequence"/>
</dbReference>
<evidence type="ECO:0000313" key="6">
    <source>
        <dbReference type="EMBL" id="GIJ56739.1"/>
    </source>
</evidence>
<dbReference type="PROSITE" id="PS50977">
    <property type="entry name" value="HTH_TETR_2"/>
    <property type="match status" value="1"/>
</dbReference>
<sequence>MSTENPALGRRERKQRATRDRLLTAAQAHFAERGYDRATMDDIAADADVSRATAFNYFPRKEELLLALAERRREVIADLLARERSESADVADRLHRVFANLCDIFDTDVAGTRSLTRAWVQAGGPLLPDAFATAAIFADTLDDARARGQVRPDIDPGSAGRILLDAYLGALVHWAAGQDTSTATLRNHLSTVVDTIINGLRPPRTTGARAAHAPD</sequence>
<name>A0A8J4E092_9ACTN</name>
<proteinExistence type="predicted"/>
<dbReference type="RefSeq" id="WP_203995580.1">
    <property type="nucleotide sequence ID" value="NZ_BOPG01000026.1"/>
</dbReference>
<dbReference type="SUPFAM" id="SSF46689">
    <property type="entry name" value="Homeodomain-like"/>
    <property type="match status" value="1"/>
</dbReference>
<dbReference type="InterPro" id="IPR050109">
    <property type="entry name" value="HTH-type_TetR-like_transc_reg"/>
</dbReference>
<gene>
    <name evidence="6" type="ORF">Vau01_042550</name>
</gene>
<evidence type="ECO:0000256" key="1">
    <source>
        <dbReference type="ARBA" id="ARBA00023015"/>
    </source>
</evidence>
<dbReference type="Gene3D" id="1.10.357.10">
    <property type="entry name" value="Tetracycline Repressor, domain 2"/>
    <property type="match status" value="1"/>
</dbReference>
<evidence type="ECO:0000256" key="2">
    <source>
        <dbReference type="ARBA" id="ARBA00023125"/>
    </source>
</evidence>
<accession>A0A8J4E092</accession>
<reference evidence="6" key="1">
    <citation type="submission" date="2021-01" db="EMBL/GenBank/DDBJ databases">
        <title>Whole genome shotgun sequence of Virgisporangium aurantiacum NBRC 16421.</title>
        <authorList>
            <person name="Komaki H."/>
            <person name="Tamura T."/>
        </authorList>
    </citation>
    <scope>NUCLEOTIDE SEQUENCE</scope>
    <source>
        <strain evidence="6">NBRC 16421</strain>
    </source>
</reference>
<evidence type="ECO:0000256" key="3">
    <source>
        <dbReference type="ARBA" id="ARBA00023163"/>
    </source>
</evidence>
<keyword evidence="2 4" id="KW-0238">DNA-binding</keyword>
<dbReference type="InterPro" id="IPR036271">
    <property type="entry name" value="Tet_transcr_reg_TetR-rel_C_sf"/>
</dbReference>
<organism evidence="6 7">
    <name type="scientific">Virgisporangium aurantiacum</name>
    <dbReference type="NCBI Taxonomy" id="175570"/>
    <lineage>
        <taxon>Bacteria</taxon>
        <taxon>Bacillati</taxon>
        <taxon>Actinomycetota</taxon>
        <taxon>Actinomycetes</taxon>
        <taxon>Micromonosporales</taxon>
        <taxon>Micromonosporaceae</taxon>
        <taxon>Virgisporangium</taxon>
    </lineage>
</organism>
<keyword evidence="7" id="KW-1185">Reference proteome</keyword>
<keyword evidence="3" id="KW-0804">Transcription</keyword>
<dbReference type="Pfam" id="PF00440">
    <property type="entry name" value="TetR_N"/>
    <property type="match status" value="1"/>
</dbReference>
<evidence type="ECO:0000256" key="4">
    <source>
        <dbReference type="PROSITE-ProRule" id="PRU00335"/>
    </source>
</evidence>
<dbReference type="GO" id="GO:0000976">
    <property type="term" value="F:transcription cis-regulatory region binding"/>
    <property type="evidence" value="ECO:0007669"/>
    <property type="project" value="TreeGrafter"/>
</dbReference>
<dbReference type="SUPFAM" id="SSF48498">
    <property type="entry name" value="Tetracyclin repressor-like, C-terminal domain"/>
    <property type="match status" value="1"/>
</dbReference>
<evidence type="ECO:0000259" key="5">
    <source>
        <dbReference type="PROSITE" id="PS50977"/>
    </source>
</evidence>
<keyword evidence="1" id="KW-0805">Transcription regulation</keyword>
<dbReference type="PANTHER" id="PTHR30055:SF234">
    <property type="entry name" value="HTH-TYPE TRANSCRIPTIONAL REGULATOR BETI"/>
    <property type="match status" value="1"/>
</dbReference>